<dbReference type="AlphaFoldDB" id="A0A0R1W206"/>
<organism evidence="1 2">
    <name type="scientific">Paucilactobacillus suebicus DSM 5007 = KCTC 3549</name>
    <dbReference type="NCBI Taxonomy" id="1423807"/>
    <lineage>
        <taxon>Bacteria</taxon>
        <taxon>Bacillati</taxon>
        <taxon>Bacillota</taxon>
        <taxon>Bacilli</taxon>
        <taxon>Lactobacillales</taxon>
        <taxon>Lactobacillaceae</taxon>
        <taxon>Paucilactobacillus</taxon>
    </lineage>
</organism>
<reference evidence="1 2" key="1">
    <citation type="journal article" date="2015" name="Genome Announc.">
        <title>Expanding the biotechnology potential of lactobacilli through comparative genomics of 213 strains and associated genera.</title>
        <authorList>
            <person name="Sun Z."/>
            <person name="Harris H.M."/>
            <person name="McCann A."/>
            <person name="Guo C."/>
            <person name="Argimon S."/>
            <person name="Zhang W."/>
            <person name="Yang X."/>
            <person name="Jeffery I.B."/>
            <person name="Cooney J.C."/>
            <person name="Kagawa T.F."/>
            <person name="Liu W."/>
            <person name="Song Y."/>
            <person name="Salvetti E."/>
            <person name="Wrobel A."/>
            <person name="Rasinkangas P."/>
            <person name="Parkhill J."/>
            <person name="Rea M.C."/>
            <person name="O'Sullivan O."/>
            <person name="Ritari J."/>
            <person name="Douillard F.P."/>
            <person name="Paul Ross R."/>
            <person name="Yang R."/>
            <person name="Briner A.E."/>
            <person name="Felis G.E."/>
            <person name="de Vos W.M."/>
            <person name="Barrangou R."/>
            <person name="Klaenhammer T.R."/>
            <person name="Caufield P.W."/>
            <person name="Cui Y."/>
            <person name="Zhang H."/>
            <person name="O'Toole P.W."/>
        </authorList>
    </citation>
    <scope>NUCLEOTIDE SEQUENCE [LARGE SCALE GENOMIC DNA]</scope>
    <source>
        <strain evidence="1 2">DSM 5007</strain>
    </source>
</reference>
<proteinExistence type="predicted"/>
<keyword evidence="2" id="KW-1185">Reference proteome</keyword>
<dbReference type="Proteomes" id="UP000051820">
    <property type="component" value="Unassembled WGS sequence"/>
</dbReference>
<evidence type="ECO:0000313" key="2">
    <source>
        <dbReference type="Proteomes" id="UP000051820"/>
    </source>
</evidence>
<comment type="caution">
    <text evidence="1">The sequence shown here is derived from an EMBL/GenBank/DDBJ whole genome shotgun (WGS) entry which is preliminary data.</text>
</comment>
<evidence type="ECO:0000313" key="1">
    <source>
        <dbReference type="EMBL" id="KRM11854.1"/>
    </source>
</evidence>
<sequence>MVESSGCPMIKHGFVGKVTKEYQNTYLIELDMKSIQHADRLSLMHINEFNGRVIIAKKYVNEIIENSKQEYA</sequence>
<accession>A0A0R1W206</accession>
<dbReference type="PATRIC" id="fig|1423807.3.peg.399"/>
<gene>
    <name evidence="1" type="ORF">FD16_GL000393</name>
</gene>
<name>A0A0R1W206_9LACO</name>
<dbReference type="EMBL" id="AZGF01000013">
    <property type="protein sequence ID" value="KRM11854.1"/>
    <property type="molecule type" value="Genomic_DNA"/>
</dbReference>
<protein>
    <submittedName>
        <fullName evidence="1">Uncharacterized protein</fullName>
    </submittedName>
</protein>